<keyword evidence="1" id="KW-0645">Protease</keyword>
<dbReference type="PANTHER" id="PTHR24264">
    <property type="entry name" value="TRYPSIN-RELATED"/>
    <property type="match status" value="1"/>
</dbReference>
<dbReference type="PROSITE" id="PS50240">
    <property type="entry name" value="TRYPSIN_DOM"/>
    <property type="match status" value="2"/>
</dbReference>
<reference evidence="6 7" key="1">
    <citation type="submission" date="2022-05" db="EMBL/GenBank/DDBJ databases">
        <authorList>
            <consortium name="Genoscope - CEA"/>
            <person name="William W."/>
        </authorList>
    </citation>
    <scope>NUCLEOTIDE SEQUENCE [LARGE SCALE GENOMIC DNA]</scope>
</reference>
<dbReference type="Pfam" id="PF00089">
    <property type="entry name" value="Trypsin"/>
    <property type="match status" value="2"/>
</dbReference>
<organism evidence="6 7">
    <name type="scientific">Porites evermanni</name>
    <dbReference type="NCBI Taxonomy" id="104178"/>
    <lineage>
        <taxon>Eukaryota</taxon>
        <taxon>Metazoa</taxon>
        <taxon>Cnidaria</taxon>
        <taxon>Anthozoa</taxon>
        <taxon>Hexacorallia</taxon>
        <taxon>Scleractinia</taxon>
        <taxon>Fungiina</taxon>
        <taxon>Poritidae</taxon>
        <taxon>Porites</taxon>
    </lineage>
</organism>
<dbReference type="Proteomes" id="UP001159427">
    <property type="component" value="Unassembled WGS sequence"/>
</dbReference>
<name>A0ABN8LX59_9CNID</name>
<keyword evidence="2" id="KW-0378">Hydrolase</keyword>
<dbReference type="SMART" id="SM00020">
    <property type="entry name" value="Tryp_SPc"/>
    <property type="match status" value="2"/>
</dbReference>
<dbReference type="PANTHER" id="PTHR24264:SF54">
    <property type="entry name" value="PEPTIDASE S1 DOMAIN-CONTAINING PROTEIN"/>
    <property type="match status" value="1"/>
</dbReference>
<protein>
    <recommendedName>
        <fullName evidence="5">Peptidase S1 domain-containing protein</fullName>
    </recommendedName>
</protein>
<feature type="domain" description="Peptidase S1" evidence="5">
    <location>
        <begin position="161"/>
        <end position="417"/>
    </location>
</feature>
<dbReference type="PROSITE" id="PS00135">
    <property type="entry name" value="TRYPSIN_SER"/>
    <property type="match status" value="1"/>
</dbReference>
<evidence type="ECO:0000256" key="2">
    <source>
        <dbReference type="ARBA" id="ARBA00022801"/>
    </source>
</evidence>
<dbReference type="PRINTS" id="PR00722">
    <property type="entry name" value="CHYMOTRYPSIN"/>
</dbReference>
<dbReference type="InterPro" id="IPR043504">
    <property type="entry name" value="Peptidase_S1_PA_chymotrypsin"/>
</dbReference>
<dbReference type="CDD" id="cd00190">
    <property type="entry name" value="Tryp_SPc"/>
    <property type="match status" value="2"/>
</dbReference>
<evidence type="ECO:0000313" key="7">
    <source>
        <dbReference type="Proteomes" id="UP001159427"/>
    </source>
</evidence>
<dbReference type="InterPro" id="IPR033116">
    <property type="entry name" value="TRYPSIN_SER"/>
</dbReference>
<evidence type="ECO:0000313" key="6">
    <source>
        <dbReference type="EMBL" id="CAH3021894.1"/>
    </source>
</evidence>
<keyword evidence="7" id="KW-1185">Reference proteome</keyword>
<dbReference type="Gene3D" id="2.40.10.10">
    <property type="entry name" value="Trypsin-like serine proteases"/>
    <property type="match status" value="2"/>
</dbReference>
<dbReference type="EMBL" id="CALNXI010000199">
    <property type="protein sequence ID" value="CAH3021894.1"/>
    <property type="molecule type" value="Genomic_DNA"/>
</dbReference>
<evidence type="ECO:0000259" key="5">
    <source>
        <dbReference type="PROSITE" id="PS50240"/>
    </source>
</evidence>
<gene>
    <name evidence="6" type="ORF">PEVE_00013229</name>
</gene>
<evidence type="ECO:0000256" key="1">
    <source>
        <dbReference type="ARBA" id="ARBA00022670"/>
    </source>
</evidence>
<dbReference type="InterPro" id="IPR050127">
    <property type="entry name" value="Serine_Proteases_S1"/>
</dbReference>
<sequence length="419" mass="44585">MVTIWGGALIRRRELIWRLGAHLRNGFVGTEQDFEVAKIISHDSHHVPVANAYDIAMVKLKRPARLDRAVNLACLPQSGGRVKNRKMCWVTGFGKLSSGGPYATALMQVEVPIVSDNKCAAGYGSDLHESMICAGYKEGGKDSCQADSGGPLVCERNGQFVLEGVVSWGHGCAWPKKYGVYANLGGMLGANSYLCLPRPSSFRGIGTTDNSSARFNSTLSRATATTATTASTASTVTTKLGAHYRSSNVGTEQDIPVEKIISHHSYRKPYGMAHDIAMVKLSRPATLNKAVNIACLPSSGGDVADGKMCWVTGFGRLASGGAMPTALMQVSVPVVSEASCRQAYGSSIHDSMVCAGLKEGEKDSCQGDSGGPMVCEQNGKFFLEGVVSWGVGCASPGKYGVYSNVRYLKQWIDSTMNSN</sequence>
<dbReference type="InterPro" id="IPR009003">
    <property type="entry name" value="Peptidase_S1_PA"/>
</dbReference>
<evidence type="ECO:0000256" key="4">
    <source>
        <dbReference type="ARBA" id="ARBA00023157"/>
    </source>
</evidence>
<dbReference type="SUPFAM" id="SSF50494">
    <property type="entry name" value="Trypsin-like serine proteases"/>
    <property type="match status" value="2"/>
</dbReference>
<feature type="domain" description="Peptidase S1" evidence="5">
    <location>
        <begin position="1"/>
        <end position="167"/>
    </location>
</feature>
<comment type="caution">
    <text evidence="6">The sequence shown here is derived from an EMBL/GenBank/DDBJ whole genome shotgun (WGS) entry which is preliminary data.</text>
</comment>
<dbReference type="InterPro" id="IPR001254">
    <property type="entry name" value="Trypsin_dom"/>
</dbReference>
<keyword evidence="4" id="KW-1015">Disulfide bond</keyword>
<evidence type="ECO:0000256" key="3">
    <source>
        <dbReference type="ARBA" id="ARBA00022825"/>
    </source>
</evidence>
<proteinExistence type="predicted"/>
<accession>A0ABN8LX59</accession>
<keyword evidence="3" id="KW-0720">Serine protease</keyword>
<dbReference type="InterPro" id="IPR001314">
    <property type="entry name" value="Peptidase_S1A"/>
</dbReference>